<proteinExistence type="predicted"/>
<reference evidence="2" key="1">
    <citation type="journal article" date="2017" name="Biotechnol. Biofuels">
        <title>Evaluation of environmental bacterial communities as a factor affecting the growth of duckweed Lemna minor.</title>
        <authorList>
            <person name="Ishizawa H."/>
            <person name="Kuroda M."/>
            <person name="Morikawa M."/>
            <person name="Ike M."/>
        </authorList>
    </citation>
    <scope>NUCLEOTIDE SEQUENCE [LARGE SCALE GENOMIC DNA]</scope>
    <source>
        <strain evidence="2">M6</strain>
    </source>
</reference>
<name>A0A3G9G8A5_9CAUL</name>
<evidence type="ECO:0000313" key="2">
    <source>
        <dbReference type="Proteomes" id="UP000278756"/>
    </source>
</evidence>
<dbReference type="Proteomes" id="UP000278756">
    <property type="component" value="Chromosome 1"/>
</dbReference>
<dbReference type="EMBL" id="AP018827">
    <property type="protein sequence ID" value="BBF80549.1"/>
    <property type="molecule type" value="Genomic_DNA"/>
</dbReference>
<sequence length="52" mass="6362">MILTLIERIEYLKETVRRIQRVEIYRQKIEIIYNRVTEKEVEPALTKTLSQL</sequence>
<evidence type="ECO:0000313" key="1">
    <source>
        <dbReference type="EMBL" id="BBF80549.1"/>
    </source>
</evidence>
<accession>A0A3G9G8A5</accession>
<reference evidence="2" key="2">
    <citation type="journal article" date="2017" name="Plant Physiol. Biochem.">
        <title>Differential oxidative and antioxidative response of duckweed Lemna minor toward plant growth promoting/inhibiting bacteria.</title>
        <authorList>
            <person name="Ishizawa H."/>
            <person name="Kuroda M."/>
            <person name="Morikawa M."/>
            <person name="Ike M."/>
        </authorList>
    </citation>
    <scope>NUCLEOTIDE SEQUENCE [LARGE SCALE GENOMIC DNA]</scope>
    <source>
        <strain evidence="2">M6</strain>
    </source>
</reference>
<dbReference type="AlphaFoldDB" id="A0A3G9G8A5"/>
<protein>
    <submittedName>
        <fullName evidence="1">Uncharacterized protein</fullName>
    </submittedName>
</protein>
<gene>
    <name evidence="1" type="ORF">EM6_1133</name>
</gene>
<organism evidence="1 2">
    <name type="scientific">Asticcacaulis excentricus</name>
    <dbReference type="NCBI Taxonomy" id="78587"/>
    <lineage>
        <taxon>Bacteria</taxon>
        <taxon>Pseudomonadati</taxon>
        <taxon>Pseudomonadota</taxon>
        <taxon>Alphaproteobacteria</taxon>
        <taxon>Caulobacterales</taxon>
        <taxon>Caulobacteraceae</taxon>
        <taxon>Asticcacaulis</taxon>
    </lineage>
</organism>